<proteinExistence type="predicted"/>
<keyword evidence="2" id="KW-1185">Reference proteome</keyword>
<protein>
    <submittedName>
        <fullName evidence="1">Uncharacterized protein</fullName>
    </submittedName>
</protein>
<sequence length="98" mass="11170">MQTQWSPDSTEKRDSSMNIPQLLILPWHDIFEIGAGFKGRTFIGYRDFRFASWELLTMVHTHLNPYSSINRGSDRNWICTSLVNYSSVVSTGGLSNPS</sequence>
<organism evidence="1 2">
    <name type="scientific">Trichonephila clavata</name>
    <name type="common">Joro spider</name>
    <name type="synonym">Nephila clavata</name>
    <dbReference type="NCBI Taxonomy" id="2740835"/>
    <lineage>
        <taxon>Eukaryota</taxon>
        <taxon>Metazoa</taxon>
        <taxon>Ecdysozoa</taxon>
        <taxon>Arthropoda</taxon>
        <taxon>Chelicerata</taxon>
        <taxon>Arachnida</taxon>
        <taxon>Araneae</taxon>
        <taxon>Araneomorphae</taxon>
        <taxon>Entelegynae</taxon>
        <taxon>Araneoidea</taxon>
        <taxon>Nephilidae</taxon>
        <taxon>Trichonephila</taxon>
    </lineage>
</organism>
<evidence type="ECO:0000313" key="1">
    <source>
        <dbReference type="EMBL" id="GFR25547.1"/>
    </source>
</evidence>
<reference evidence="1" key="1">
    <citation type="submission" date="2020-07" db="EMBL/GenBank/DDBJ databases">
        <title>Multicomponent nature underlies the extraordinary mechanical properties of spider dragline silk.</title>
        <authorList>
            <person name="Kono N."/>
            <person name="Nakamura H."/>
            <person name="Mori M."/>
            <person name="Yoshida Y."/>
            <person name="Ohtoshi R."/>
            <person name="Malay A.D."/>
            <person name="Moran D.A.P."/>
            <person name="Tomita M."/>
            <person name="Numata K."/>
            <person name="Arakawa K."/>
        </authorList>
    </citation>
    <scope>NUCLEOTIDE SEQUENCE</scope>
</reference>
<dbReference type="Proteomes" id="UP000887116">
    <property type="component" value="Unassembled WGS sequence"/>
</dbReference>
<dbReference type="EMBL" id="BMAO01038536">
    <property type="protein sequence ID" value="GFR25547.1"/>
    <property type="molecule type" value="Genomic_DNA"/>
</dbReference>
<comment type="caution">
    <text evidence="1">The sequence shown here is derived from an EMBL/GenBank/DDBJ whole genome shotgun (WGS) entry which is preliminary data.</text>
</comment>
<accession>A0A8X6HKG4</accession>
<evidence type="ECO:0000313" key="2">
    <source>
        <dbReference type="Proteomes" id="UP000887116"/>
    </source>
</evidence>
<gene>
    <name evidence="1" type="ORF">TNCT_67141</name>
</gene>
<name>A0A8X6HKG4_TRICU</name>
<dbReference type="AlphaFoldDB" id="A0A8X6HKG4"/>